<dbReference type="Gene3D" id="2.60.40.10">
    <property type="entry name" value="Immunoglobulins"/>
    <property type="match status" value="3"/>
</dbReference>
<comment type="caution">
    <text evidence="3">The sequence shown here is derived from an EMBL/GenBank/DDBJ whole genome shotgun (WGS) entry which is preliminary data.</text>
</comment>
<evidence type="ECO:0000313" key="4">
    <source>
        <dbReference type="Proteomes" id="UP001156666"/>
    </source>
</evidence>
<proteinExistence type="predicted"/>
<name>A0AA37SR83_9BACT</name>
<dbReference type="CDD" id="cd00063">
    <property type="entry name" value="FN3"/>
    <property type="match status" value="1"/>
</dbReference>
<evidence type="ECO:0000259" key="2">
    <source>
        <dbReference type="PROSITE" id="PS50853"/>
    </source>
</evidence>
<dbReference type="EMBL" id="BSOH01000027">
    <property type="protein sequence ID" value="GLR19306.1"/>
    <property type="molecule type" value="Genomic_DNA"/>
</dbReference>
<gene>
    <name evidence="3" type="ORF">GCM10007940_39220</name>
</gene>
<dbReference type="Pfam" id="PF02638">
    <property type="entry name" value="GHL10"/>
    <property type="match status" value="1"/>
</dbReference>
<dbReference type="SUPFAM" id="SSF51445">
    <property type="entry name" value="(Trans)glycosidases"/>
    <property type="match status" value="1"/>
</dbReference>
<evidence type="ECO:0000256" key="1">
    <source>
        <dbReference type="ARBA" id="ARBA00022729"/>
    </source>
</evidence>
<dbReference type="Proteomes" id="UP001156666">
    <property type="component" value="Unassembled WGS sequence"/>
</dbReference>
<dbReference type="InterPro" id="IPR003790">
    <property type="entry name" value="GHL10"/>
</dbReference>
<feature type="domain" description="Fibronectin type-III" evidence="2">
    <location>
        <begin position="573"/>
        <end position="664"/>
    </location>
</feature>
<dbReference type="PANTHER" id="PTHR43405:SF1">
    <property type="entry name" value="GLYCOSYL HYDROLASE DIGH"/>
    <property type="match status" value="1"/>
</dbReference>
<dbReference type="Gene3D" id="3.20.20.80">
    <property type="entry name" value="Glycosidases"/>
    <property type="match status" value="1"/>
</dbReference>
<sequence length="851" mass="95580">MVSHAQIPGEEFRASWLTTVYNIDWPSTKNDVEAQKQEFQAVVERAVSTKMNAILLQIRPNADALYQSAYEPWSEWLTGTRGKDPGYDPLAYAISEAHKHGIELHAWLNPYRFEISAGDYAGLPGDYASSNPEWILDVGGKTYFNPGLPEVTDYIKHIVGDIVGKYDLDGICFDDYFYPSDIILEDQEAFTTHGNGLSIRDFRRASVNQMIASVHDTIKTIKPYLRFGVSPAGIYSTDPSAAAAHNTTLPAGISGRDNYNAIYCDPLAWMESGSVDYLSPQLYWQIGGGQDFHTLNDWWEAECNKYDVQFFPSLATYRLSNSQPPSSSADGWELNEIINQIQYLRANTKDNGMIFFSNSNLEEVEMLAELLSIQVFNNLSIWPEFGNSPSPSKPSGLKLDRFELDATSSVFWTSEKEDRYLIEGLDANNETTIKRVSYSQNVKLPFDTITEQFKISSINQYGKINGEFSPLTIPTVEKPEIVSFEGDEVSSYQKLTWKYAKNSSGYIVSISEDETFSTDLFNSGLIQDTFIIVEDIMLEGNQTYFWRVLACNGKGCEPSQIDDFFTGFPIASRITSPIDGEIHVPLLAEIQWEMLDEATSYDVQIATDSMFNAISQEGSINAAELPYVSDQLNKWTDYYVRVRGLNEAGKGQWSDGSGFKTTTDIPDAPMFVTPQDMAEFGEDEVEISWTKSDLASGYKLNIAMDEAFEQVVLDSAFSQYKRNYTFDFPDKGAYYVRVCSEYVGGCGDWSNTLQFSSITSSVFNSSFPDLKIYPNPVDDHIFIKNLIGHVENSGYSIAIMNTIGQKVMEKSISSAQDTLFINVHHLNNGIYFLRLVDQNGNIKAIGKFSKL</sequence>
<dbReference type="PANTHER" id="PTHR43405">
    <property type="entry name" value="GLYCOSYL HYDROLASE DIGH"/>
    <property type="match status" value="1"/>
</dbReference>
<reference evidence="3" key="2">
    <citation type="submission" date="2023-01" db="EMBL/GenBank/DDBJ databases">
        <title>Draft genome sequence of Portibacter lacus strain NBRC 108769.</title>
        <authorList>
            <person name="Sun Q."/>
            <person name="Mori K."/>
        </authorList>
    </citation>
    <scope>NUCLEOTIDE SEQUENCE</scope>
    <source>
        <strain evidence="3">NBRC 108769</strain>
    </source>
</reference>
<dbReference type="Pfam" id="PF18962">
    <property type="entry name" value="Por_Secre_tail"/>
    <property type="match status" value="1"/>
</dbReference>
<dbReference type="AlphaFoldDB" id="A0AA37SR83"/>
<dbReference type="SUPFAM" id="SSF49265">
    <property type="entry name" value="Fibronectin type III"/>
    <property type="match status" value="2"/>
</dbReference>
<reference evidence="3" key="1">
    <citation type="journal article" date="2014" name="Int. J. Syst. Evol. Microbiol.">
        <title>Complete genome sequence of Corynebacterium casei LMG S-19264T (=DSM 44701T), isolated from a smear-ripened cheese.</title>
        <authorList>
            <consortium name="US DOE Joint Genome Institute (JGI-PGF)"/>
            <person name="Walter F."/>
            <person name="Albersmeier A."/>
            <person name="Kalinowski J."/>
            <person name="Ruckert C."/>
        </authorList>
    </citation>
    <scope>NUCLEOTIDE SEQUENCE</scope>
    <source>
        <strain evidence="3">NBRC 108769</strain>
    </source>
</reference>
<dbReference type="NCBIfam" id="TIGR04183">
    <property type="entry name" value="Por_Secre_tail"/>
    <property type="match status" value="1"/>
</dbReference>
<dbReference type="InterPro" id="IPR003961">
    <property type="entry name" value="FN3_dom"/>
</dbReference>
<dbReference type="InterPro" id="IPR036116">
    <property type="entry name" value="FN3_sf"/>
</dbReference>
<accession>A0AA37SR83</accession>
<keyword evidence="4" id="KW-1185">Reference proteome</keyword>
<dbReference type="InterPro" id="IPR052177">
    <property type="entry name" value="Divisome_Glycosyl_Hydrolase"/>
</dbReference>
<keyword evidence="1" id="KW-0732">Signal</keyword>
<dbReference type="InterPro" id="IPR017853">
    <property type="entry name" value="GH"/>
</dbReference>
<dbReference type="InterPro" id="IPR013783">
    <property type="entry name" value="Ig-like_fold"/>
</dbReference>
<dbReference type="PROSITE" id="PS50853">
    <property type="entry name" value="FN3"/>
    <property type="match status" value="1"/>
</dbReference>
<organism evidence="3 4">
    <name type="scientific">Portibacter lacus</name>
    <dbReference type="NCBI Taxonomy" id="1099794"/>
    <lineage>
        <taxon>Bacteria</taxon>
        <taxon>Pseudomonadati</taxon>
        <taxon>Bacteroidota</taxon>
        <taxon>Saprospiria</taxon>
        <taxon>Saprospirales</taxon>
        <taxon>Haliscomenobacteraceae</taxon>
        <taxon>Portibacter</taxon>
    </lineage>
</organism>
<dbReference type="InterPro" id="IPR026444">
    <property type="entry name" value="Secre_tail"/>
</dbReference>
<protein>
    <recommendedName>
        <fullName evidence="2">Fibronectin type-III domain-containing protein</fullName>
    </recommendedName>
</protein>
<evidence type="ECO:0000313" key="3">
    <source>
        <dbReference type="EMBL" id="GLR19306.1"/>
    </source>
</evidence>